<comment type="caution">
    <text evidence="1">The sequence shown here is derived from an EMBL/GenBank/DDBJ whole genome shotgun (WGS) entry which is preliminary data.</text>
</comment>
<evidence type="ECO:0000313" key="1">
    <source>
        <dbReference type="EMBL" id="MPM77442.1"/>
    </source>
</evidence>
<reference evidence="1" key="1">
    <citation type="submission" date="2019-08" db="EMBL/GenBank/DDBJ databases">
        <authorList>
            <person name="Kucharzyk K."/>
            <person name="Murdoch R.W."/>
            <person name="Higgins S."/>
            <person name="Loffler F."/>
        </authorList>
    </citation>
    <scope>NUCLEOTIDE SEQUENCE</scope>
</reference>
<name>A0A645CL04_9ZZZZ</name>
<proteinExistence type="predicted"/>
<dbReference type="AlphaFoldDB" id="A0A645CL04"/>
<accession>A0A645CL04</accession>
<dbReference type="EMBL" id="VSSQ01027943">
    <property type="protein sequence ID" value="MPM77442.1"/>
    <property type="molecule type" value="Genomic_DNA"/>
</dbReference>
<organism evidence="1">
    <name type="scientific">bioreactor metagenome</name>
    <dbReference type="NCBI Taxonomy" id="1076179"/>
    <lineage>
        <taxon>unclassified sequences</taxon>
        <taxon>metagenomes</taxon>
        <taxon>ecological metagenomes</taxon>
    </lineage>
</organism>
<gene>
    <name evidence="1" type="ORF">SDC9_124445</name>
</gene>
<protein>
    <submittedName>
        <fullName evidence="1">Uncharacterized protein</fullName>
    </submittedName>
</protein>
<sequence length="125" mass="13097">MYLSCDASKANVQLFLDVTARLSIIVLPSAIPESATLTEHSSLFVITERSIAAHTASESCTGVLSKSHPTTALSYSVLCSIIFAVNSPANVPKLLSFFASSSVSDAEWVESSVTRSVGTDALSAI</sequence>